<dbReference type="STRING" id="187330.AMS58_20230"/>
<sequence>MSRFSYSKLLATATGLLMLSGCANTAGSSKNNNVDLSKSNKALGELIQENNCTASFQCKVLEVGQRACGGPSRYVVYSTLQTPQEKAEQLARQITAQETAENKANGLSDCLPILPIQALCIAQRCQSFDLK</sequence>
<evidence type="ECO:0000313" key="2">
    <source>
        <dbReference type="EMBL" id="KPH56824.1"/>
    </source>
</evidence>
<dbReference type="OrthoDB" id="8703681at2"/>
<accession>A0A0N1EER2</accession>
<evidence type="ECO:0000313" key="3">
    <source>
        <dbReference type="Proteomes" id="UP000037848"/>
    </source>
</evidence>
<name>A0A0N1EER2_9GAMM</name>
<dbReference type="RefSeq" id="WP_054455982.1">
    <property type="nucleotide sequence ID" value="NZ_LHPH01000032.1"/>
</dbReference>
<dbReference type="Proteomes" id="UP000037848">
    <property type="component" value="Unassembled WGS sequence"/>
</dbReference>
<reference evidence="2 3" key="1">
    <citation type="submission" date="2015-08" db="EMBL/GenBank/DDBJ databases">
        <title>Draft Genome Sequence of Pseudoalteromonas porphyrae UCD-SED14.</title>
        <authorList>
            <person name="Coil D.A."/>
            <person name="Jospin G."/>
            <person name="Lee R.D."/>
            <person name="Eisen J.A."/>
        </authorList>
    </citation>
    <scope>NUCLEOTIDE SEQUENCE [LARGE SCALE GENOMIC DNA]</scope>
    <source>
        <strain evidence="2 3">UCD-SED14</strain>
    </source>
</reference>
<dbReference type="AlphaFoldDB" id="A0A0N1EER2"/>
<comment type="caution">
    <text evidence="2">The sequence shown here is derived from an EMBL/GenBank/DDBJ whole genome shotgun (WGS) entry which is preliminary data.</text>
</comment>
<organism evidence="2 3">
    <name type="scientific">Pseudoalteromonas porphyrae</name>
    <dbReference type="NCBI Taxonomy" id="187330"/>
    <lineage>
        <taxon>Bacteria</taxon>
        <taxon>Pseudomonadati</taxon>
        <taxon>Pseudomonadota</taxon>
        <taxon>Gammaproteobacteria</taxon>
        <taxon>Alteromonadales</taxon>
        <taxon>Pseudoalteromonadaceae</taxon>
        <taxon>Pseudoalteromonas</taxon>
    </lineage>
</organism>
<proteinExistence type="predicted"/>
<feature type="chain" id="PRO_5005870345" description="Lipoprotein" evidence="1">
    <location>
        <begin position="26"/>
        <end position="131"/>
    </location>
</feature>
<dbReference type="EMBL" id="LHPH01000032">
    <property type="protein sequence ID" value="KPH56824.1"/>
    <property type="molecule type" value="Genomic_DNA"/>
</dbReference>
<evidence type="ECO:0000256" key="1">
    <source>
        <dbReference type="SAM" id="SignalP"/>
    </source>
</evidence>
<feature type="signal peptide" evidence="1">
    <location>
        <begin position="1"/>
        <end position="25"/>
    </location>
</feature>
<dbReference type="PATRIC" id="fig|187330.3.peg.2929"/>
<evidence type="ECO:0008006" key="4">
    <source>
        <dbReference type="Google" id="ProtNLM"/>
    </source>
</evidence>
<dbReference type="PROSITE" id="PS51257">
    <property type="entry name" value="PROKAR_LIPOPROTEIN"/>
    <property type="match status" value="1"/>
</dbReference>
<gene>
    <name evidence="2" type="ORF">ADS77_20015</name>
</gene>
<keyword evidence="3" id="KW-1185">Reference proteome</keyword>
<keyword evidence="1" id="KW-0732">Signal</keyword>
<protein>
    <recommendedName>
        <fullName evidence="4">Lipoprotein</fullName>
    </recommendedName>
</protein>